<dbReference type="STRING" id="1448318.A0A319ECF0"/>
<dbReference type="Proteomes" id="UP000248423">
    <property type="component" value="Unassembled WGS sequence"/>
</dbReference>
<dbReference type="InterPro" id="IPR056024">
    <property type="entry name" value="DUF7605"/>
</dbReference>
<dbReference type="Pfam" id="PF24564">
    <property type="entry name" value="DUF7605"/>
    <property type="match status" value="1"/>
</dbReference>
<proteinExistence type="predicted"/>
<dbReference type="PANTHER" id="PTHR36681">
    <property type="entry name" value="NUCLEAR GTPASE, GERMINAL CENTER-ASSOCIATED, TANDEM DUPLICATE 3"/>
    <property type="match status" value="1"/>
</dbReference>
<dbReference type="OrthoDB" id="3598281at2759"/>
<evidence type="ECO:0000259" key="1">
    <source>
        <dbReference type="Pfam" id="PF24564"/>
    </source>
</evidence>
<protein>
    <recommendedName>
        <fullName evidence="1">DUF7605 domain-containing protein</fullName>
    </recommendedName>
</protein>
<organism evidence="2 3">
    <name type="scientific">Aspergillus sclerotiicarbonarius (strain CBS 121057 / IBT 28362)</name>
    <dbReference type="NCBI Taxonomy" id="1448318"/>
    <lineage>
        <taxon>Eukaryota</taxon>
        <taxon>Fungi</taxon>
        <taxon>Dikarya</taxon>
        <taxon>Ascomycota</taxon>
        <taxon>Pezizomycotina</taxon>
        <taxon>Eurotiomycetes</taxon>
        <taxon>Eurotiomycetidae</taxon>
        <taxon>Eurotiales</taxon>
        <taxon>Aspergillaceae</taxon>
        <taxon>Aspergillus</taxon>
        <taxon>Aspergillus subgen. Circumdati</taxon>
    </lineage>
</organism>
<evidence type="ECO:0000313" key="3">
    <source>
        <dbReference type="Proteomes" id="UP000248423"/>
    </source>
</evidence>
<reference evidence="2 3" key="1">
    <citation type="submission" date="2018-02" db="EMBL/GenBank/DDBJ databases">
        <title>The genomes of Aspergillus section Nigri reveals drivers in fungal speciation.</title>
        <authorList>
            <consortium name="DOE Joint Genome Institute"/>
            <person name="Vesth T.C."/>
            <person name="Nybo J."/>
            <person name="Theobald S."/>
            <person name="Brandl J."/>
            <person name="Frisvad J.C."/>
            <person name="Nielsen K.F."/>
            <person name="Lyhne E.K."/>
            <person name="Kogle M.E."/>
            <person name="Kuo A."/>
            <person name="Riley R."/>
            <person name="Clum A."/>
            <person name="Nolan M."/>
            <person name="Lipzen A."/>
            <person name="Salamov A."/>
            <person name="Henrissat B."/>
            <person name="Wiebenga A."/>
            <person name="De vries R.P."/>
            <person name="Grigoriev I.V."/>
            <person name="Mortensen U.H."/>
            <person name="Andersen M.R."/>
            <person name="Baker S.E."/>
        </authorList>
    </citation>
    <scope>NUCLEOTIDE SEQUENCE [LARGE SCALE GENOMIC DNA]</scope>
    <source>
        <strain evidence="2 3">CBS 121057</strain>
    </source>
</reference>
<sequence>MHPDTDISLLAQLHFVAEQTARHLRIWKGQENERACPDFGDGWAGVTPMLRGMYTQRVEYLGSLEVHGEDYEGFVKGLYEQCYAGMDQLAVEMTSCIGFADFKAQVNRFGLTDTIVLDASSDDDDLLYVSGRSVQVKKEKVEPSSDNDDLFFSPGPSAVFLKAEKLEIQQGTEDMSSIPEYSVVPKTEMLDDPFYEEAELVEEGLAMDYDLQPALSVDVFVDIVSDIKRLEIEADFKIAIGKLEKEIQELEKGFNSDLEKIIRENVINSLDRAAHWANLQYPQTVSRWNAPVKEGGLHWQTYRATCRRNGVFRDKNMNKELAEPMLDKIVVGWQRAFEILIPPRFQELGKSMDKYLHLFHKDAIDPQKEIVADEAKMMLDGTVRAYQESIRQMLEQPQSYLKSQQKENSRMISDVIAINLYRVYQECAAQTGQGTLAKMRDIMQHHAEVNGSNVFHRSARGLEKQLLGLVKETGNKIADIIGTILGWASRDYRSALVEPQIRRFSEQQVRMRQEMNEVIKTTEAELQLAQLCY</sequence>
<evidence type="ECO:0000313" key="2">
    <source>
        <dbReference type="EMBL" id="PYI07210.1"/>
    </source>
</evidence>
<dbReference type="EMBL" id="KZ826343">
    <property type="protein sequence ID" value="PYI07210.1"/>
    <property type="molecule type" value="Genomic_DNA"/>
</dbReference>
<name>A0A319ECF0_ASPSB</name>
<dbReference type="PANTHER" id="PTHR36681:SF3">
    <property type="entry name" value="NUCLEAR GTPASE, GERMINAL CENTER-ASSOCIATED, TANDEM DUPLICATE 3"/>
    <property type="match status" value="1"/>
</dbReference>
<keyword evidence="3" id="KW-1185">Reference proteome</keyword>
<accession>A0A319ECF0</accession>
<feature type="domain" description="DUF7605" evidence="1">
    <location>
        <begin position="296"/>
        <end position="447"/>
    </location>
</feature>
<dbReference type="AlphaFoldDB" id="A0A319ECF0"/>
<gene>
    <name evidence="2" type="ORF">BO78DRAFT_417847</name>
</gene>
<dbReference type="VEuPathDB" id="FungiDB:BO78DRAFT_417847"/>